<accession>A0A518JM79</accession>
<dbReference type="KEGG" id="rcf:Poly24_03380"/>
<evidence type="ECO:0000313" key="1">
    <source>
        <dbReference type="EMBL" id="QDV66651.1"/>
    </source>
</evidence>
<keyword evidence="2" id="KW-1185">Reference proteome</keyword>
<dbReference type="AlphaFoldDB" id="A0A518JM79"/>
<dbReference type="EMBL" id="CP036348">
    <property type="protein sequence ID" value="QDV66651.1"/>
    <property type="molecule type" value="Genomic_DNA"/>
</dbReference>
<protein>
    <submittedName>
        <fullName evidence="1">Uncharacterized protein</fullName>
    </submittedName>
</protein>
<sequence length="177" mass="20591">MLRRLGRLRLGDQTQIHRLFIDVTRIASPSEFVGNFVRPKRELVWLVRRVYEAKARGGNGFRLRSLAEDRGRRGRAEVARDRSDVFHVVHWHREREAGGMWNARPESSLRMSGTRRMRWSCRFGIQRYRALALPKIVASALILDNLFGEIYSGSRERGADIQPRHASLVEAARFPKR</sequence>
<gene>
    <name evidence="1" type="ORF">Poly24_03380</name>
</gene>
<proteinExistence type="predicted"/>
<dbReference type="Proteomes" id="UP000315082">
    <property type="component" value="Chromosome"/>
</dbReference>
<organism evidence="1 2">
    <name type="scientific">Rosistilla carotiformis</name>
    <dbReference type="NCBI Taxonomy" id="2528017"/>
    <lineage>
        <taxon>Bacteria</taxon>
        <taxon>Pseudomonadati</taxon>
        <taxon>Planctomycetota</taxon>
        <taxon>Planctomycetia</taxon>
        <taxon>Pirellulales</taxon>
        <taxon>Pirellulaceae</taxon>
        <taxon>Rosistilla</taxon>
    </lineage>
</organism>
<evidence type="ECO:0000313" key="2">
    <source>
        <dbReference type="Proteomes" id="UP000315082"/>
    </source>
</evidence>
<name>A0A518JM79_9BACT</name>
<reference evidence="1 2" key="1">
    <citation type="submission" date="2019-02" db="EMBL/GenBank/DDBJ databases">
        <title>Deep-cultivation of Planctomycetes and their phenomic and genomic characterization uncovers novel biology.</title>
        <authorList>
            <person name="Wiegand S."/>
            <person name="Jogler M."/>
            <person name="Boedeker C."/>
            <person name="Pinto D."/>
            <person name="Vollmers J."/>
            <person name="Rivas-Marin E."/>
            <person name="Kohn T."/>
            <person name="Peeters S.H."/>
            <person name="Heuer A."/>
            <person name="Rast P."/>
            <person name="Oberbeckmann S."/>
            <person name="Bunk B."/>
            <person name="Jeske O."/>
            <person name="Meyerdierks A."/>
            <person name="Storesund J.E."/>
            <person name="Kallscheuer N."/>
            <person name="Luecker S."/>
            <person name="Lage O.M."/>
            <person name="Pohl T."/>
            <person name="Merkel B.J."/>
            <person name="Hornburger P."/>
            <person name="Mueller R.-W."/>
            <person name="Bruemmer F."/>
            <person name="Labrenz M."/>
            <person name="Spormann A.M."/>
            <person name="Op den Camp H."/>
            <person name="Overmann J."/>
            <person name="Amann R."/>
            <person name="Jetten M.S.M."/>
            <person name="Mascher T."/>
            <person name="Medema M.H."/>
            <person name="Devos D.P."/>
            <person name="Kaster A.-K."/>
            <person name="Ovreas L."/>
            <person name="Rohde M."/>
            <person name="Galperin M.Y."/>
            <person name="Jogler C."/>
        </authorList>
    </citation>
    <scope>NUCLEOTIDE SEQUENCE [LARGE SCALE GENOMIC DNA]</scope>
    <source>
        <strain evidence="1 2">Poly24</strain>
    </source>
</reference>